<reference evidence="5 6" key="1">
    <citation type="submission" date="2018-06" db="EMBL/GenBank/DDBJ databases">
        <authorList>
            <person name="Strepis N."/>
        </authorList>
    </citation>
    <scope>NUCLEOTIDE SEQUENCE [LARGE SCALE GENOMIC DNA]</scope>
    <source>
        <strain evidence="5">LUCI</strain>
    </source>
</reference>
<dbReference type="GO" id="GO:0004665">
    <property type="term" value="F:prephenate dehydrogenase (NADP+) activity"/>
    <property type="evidence" value="ECO:0007669"/>
    <property type="project" value="InterPro"/>
</dbReference>
<comment type="pathway">
    <text evidence="3">Amino-acid biosynthesis.</text>
</comment>
<comment type="similarity">
    <text evidence="1">Belongs to the prephenate/arogenate dehydrogenase family.</text>
</comment>
<dbReference type="AlphaFoldDB" id="A0A498RF46"/>
<dbReference type="Pfam" id="PF02153">
    <property type="entry name" value="PDH_N"/>
    <property type="match status" value="1"/>
</dbReference>
<feature type="domain" description="Prephenate/arogenate dehydrogenase" evidence="4">
    <location>
        <begin position="4"/>
        <end position="290"/>
    </location>
</feature>
<dbReference type="Gene3D" id="1.10.3660.10">
    <property type="entry name" value="6-phosphogluconate dehydrogenase C-terminal like domain"/>
    <property type="match status" value="1"/>
</dbReference>
<dbReference type="Proteomes" id="UP000277811">
    <property type="component" value="Unassembled WGS sequence"/>
</dbReference>
<dbReference type="EMBL" id="UPPP01000094">
    <property type="protein sequence ID" value="VBB08722.1"/>
    <property type="molecule type" value="Genomic_DNA"/>
</dbReference>
<dbReference type="InterPro" id="IPR003099">
    <property type="entry name" value="Prephen_DH"/>
</dbReference>
<keyword evidence="6" id="KW-1185">Reference proteome</keyword>
<evidence type="ECO:0000313" key="6">
    <source>
        <dbReference type="Proteomes" id="UP000277811"/>
    </source>
</evidence>
<dbReference type="InterPro" id="IPR036291">
    <property type="entry name" value="NAD(P)-bd_dom_sf"/>
</dbReference>
<dbReference type="FunFam" id="3.40.50.720:FF:000208">
    <property type="entry name" value="Prephenate dehydrogenase"/>
    <property type="match status" value="1"/>
</dbReference>
<evidence type="ECO:0000256" key="1">
    <source>
        <dbReference type="ARBA" id="ARBA00007964"/>
    </source>
</evidence>
<dbReference type="RefSeq" id="WP_122629583.1">
    <property type="nucleotide sequence ID" value="NZ_UPPP01000094.1"/>
</dbReference>
<evidence type="ECO:0000259" key="4">
    <source>
        <dbReference type="PROSITE" id="PS51176"/>
    </source>
</evidence>
<protein>
    <submittedName>
        <fullName evidence="5">Prephenate dehydrogenase</fullName>
    </submittedName>
</protein>
<dbReference type="InterPro" id="IPR046826">
    <property type="entry name" value="PDH_N"/>
</dbReference>
<name>A0A498RF46_9FIRM</name>
<dbReference type="GO" id="GO:0070403">
    <property type="term" value="F:NAD+ binding"/>
    <property type="evidence" value="ECO:0007669"/>
    <property type="project" value="InterPro"/>
</dbReference>
<dbReference type="GO" id="GO:0006571">
    <property type="term" value="P:tyrosine biosynthetic process"/>
    <property type="evidence" value="ECO:0007669"/>
    <property type="project" value="InterPro"/>
</dbReference>
<organism evidence="5 6">
    <name type="scientific">Lucifera butyrica</name>
    <dbReference type="NCBI Taxonomy" id="1351585"/>
    <lineage>
        <taxon>Bacteria</taxon>
        <taxon>Bacillati</taxon>
        <taxon>Bacillota</taxon>
        <taxon>Negativicutes</taxon>
        <taxon>Veillonellales</taxon>
        <taxon>Veillonellaceae</taxon>
        <taxon>Lucifera</taxon>
    </lineage>
</organism>
<dbReference type="SUPFAM" id="SSF51735">
    <property type="entry name" value="NAD(P)-binding Rossmann-fold domains"/>
    <property type="match status" value="1"/>
</dbReference>
<dbReference type="PANTHER" id="PTHR21363">
    <property type="entry name" value="PREPHENATE DEHYDROGENASE"/>
    <property type="match status" value="1"/>
</dbReference>
<dbReference type="SUPFAM" id="SSF48179">
    <property type="entry name" value="6-phosphogluconate dehydrogenase C-terminal domain-like"/>
    <property type="match status" value="1"/>
</dbReference>
<dbReference type="OrthoDB" id="9802008at2"/>
<dbReference type="Pfam" id="PF20463">
    <property type="entry name" value="PDH_C"/>
    <property type="match status" value="1"/>
</dbReference>
<gene>
    <name evidence="5" type="ORF">LUCI_4000</name>
</gene>
<dbReference type="GO" id="GO:0008977">
    <property type="term" value="F:prephenate dehydrogenase (NAD+) activity"/>
    <property type="evidence" value="ECO:0007669"/>
    <property type="project" value="InterPro"/>
</dbReference>
<keyword evidence="2" id="KW-0560">Oxidoreductase</keyword>
<proteinExistence type="inferred from homology"/>
<dbReference type="Gene3D" id="3.40.50.720">
    <property type="entry name" value="NAD(P)-binding Rossmann-like Domain"/>
    <property type="match status" value="1"/>
</dbReference>
<dbReference type="InterPro" id="IPR046825">
    <property type="entry name" value="PDH_C"/>
</dbReference>
<evidence type="ECO:0000256" key="2">
    <source>
        <dbReference type="ARBA" id="ARBA00023002"/>
    </source>
</evidence>
<accession>A0A498RF46</accession>
<evidence type="ECO:0000256" key="3">
    <source>
        <dbReference type="ARBA" id="ARBA00029440"/>
    </source>
</evidence>
<sequence>MSSLQIVIVGIGMIGGSLGLALKEAWGEEVRVTGVDNDQAALATALSTGAIDAALSLLDEKIAAADVVFLCTPVLQMTGLVKKMAPFLKAGTILTDVGSTKKRLNEQIVAMLPAYIEYIGGHPMAGREKSGITAADKNLFRNKGYILIREQNTSIRALERVRQLIQKTGAIIYLMNADEHDHCAAVISHVPHVAAAALVNLLHCYPEPDTISKLAGGGFQDTTRIASSNADMWADICLTNGAAIIDGLEKMQLIVNQVIEDIRQQKRPALHNYFCLAKQRRDELLKKAQL</sequence>
<dbReference type="InterPro" id="IPR008927">
    <property type="entry name" value="6-PGluconate_DH-like_C_sf"/>
</dbReference>
<evidence type="ECO:0000313" key="5">
    <source>
        <dbReference type="EMBL" id="VBB08722.1"/>
    </source>
</evidence>
<dbReference type="InterPro" id="IPR050812">
    <property type="entry name" value="Preph/Arog_dehydrog"/>
</dbReference>
<dbReference type="PROSITE" id="PS51176">
    <property type="entry name" value="PDH_ADH"/>
    <property type="match status" value="1"/>
</dbReference>
<dbReference type="PANTHER" id="PTHR21363:SF0">
    <property type="entry name" value="PREPHENATE DEHYDROGENASE [NADP(+)]"/>
    <property type="match status" value="1"/>
</dbReference>